<feature type="domain" description="DUF397" evidence="1">
    <location>
        <begin position="9"/>
        <end position="60"/>
    </location>
</feature>
<proteinExistence type="predicted"/>
<gene>
    <name evidence="2" type="ORF">AB0A76_31815</name>
</gene>
<dbReference type="EMBL" id="JBEZAM010000077">
    <property type="protein sequence ID" value="MEU7297731.1"/>
    <property type="molecule type" value="Genomic_DNA"/>
</dbReference>
<dbReference type="RefSeq" id="WP_359215685.1">
    <property type="nucleotide sequence ID" value="NZ_JBEZAM010000077.1"/>
</dbReference>
<name>A0ABV3D6D7_STREX</name>
<evidence type="ECO:0000259" key="1">
    <source>
        <dbReference type="Pfam" id="PF04149"/>
    </source>
</evidence>
<evidence type="ECO:0000313" key="2">
    <source>
        <dbReference type="EMBL" id="MEU7297731.1"/>
    </source>
</evidence>
<keyword evidence="3" id="KW-1185">Reference proteome</keyword>
<reference evidence="2 3" key="1">
    <citation type="submission" date="2024-06" db="EMBL/GenBank/DDBJ databases">
        <title>The Natural Products Discovery Center: Release of the First 8490 Sequenced Strains for Exploring Actinobacteria Biosynthetic Diversity.</title>
        <authorList>
            <person name="Kalkreuter E."/>
            <person name="Kautsar S.A."/>
            <person name="Yang D."/>
            <person name="Bader C.D."/>
            <person name="Teijaro C.N."/>
            <person name="Fluegel L."/>
            <person name="Davis C.M."/>
            <person name="Simpson J.R."/>
            <person name="Lauterbach L."/>
            <person name="Steele A.D."/>
            <person name="Gui C."/>
            <person name="Meng S."/>
            <person name="Li G."/>
            <person name="Viehrig K."/>
            <person name="Ye F."/>
            <person name="Su P."/>
            <person name="Kiefer A.F."/>
            <person name="Nichols A."/>
            <person name="Cepeda A.J."/>
            <person name="Yan W."/>
            <person name="Fan B."/>
            <person name="Jiang Y."/>
            <person name="Adhikari A."/>
            <person name="Zheng C.-J."/>
            <person name="Schuster L."/>
            <person name="Cowan T.M."/>
            <person name="Smanski M.J."/>
            <person name="Chevrette M.G."/>
            <person name="De Carvalho L.P.S."/>
            <person name="Shen B."/>
        </authorList>
    </citation>
    <scope>NUCLEOTIDE SEQUENCE [LARGE SCALE GENOMIC DNA]</scope>
    <source>
        <strain evidence="2 3">NPDC045705</strain>
    </source>
</reference>
<organism evidence="2 3">
    <name type="scientific">Streptomyces exfoliatus</name>
    <name type="common">Streptomyces hydrogenans</name>
    <dbReference type="NCBI Taxonomy" id="1905"/>
    <lineage>
        <taxon>Bacteria</taxon>
        <taxon>Bacillati</taxon>
        <taxon>Actinomycetota</taxon>
        <taxon>Actinomycetes</taxon>
        <taxon>Kitasatosporales</taxon>
        <taxon>Streptomycetaceae</taxon>
        <taxon>Streptomyces</taxon>
    </lineage>
</organism>
<evidence type="ECO:0000313" key="3">
    <source>
        <dbReference type="Proteomes" id="UP001551210"/>
    </source>
</evidence>
<comment type="caution">
    <text evidence="2">The sequence shown here is derived from an EMBL/GenBank/DDBJ whole genome shotgun (WGS) entry which is preliminary data.</text>
</comment>
<dbReference type="InterPro" id="IPR007278">
    <property type="entry name" value="DUF397"/>
</dbReference>
<protein>
    <submittedName>
        <fullName evidence="2">DUF397 domain-containing protein</fullName>
    </submittedName>
</protein>
<dbReference type="Pfam" id="PF04149">
    <property type="entry name" value="DUF397"/>
    <property type="match status" value="1"/>
</dbReference>
<accession>A0ABV3D6D7</accession>
<dbReference type="Proteomes" id="UP001551210">
    <property type="component" value="Unassembled WGS sequence"/>
</dbReference>
<sequence length="68" mass="7524">MTSKIPPRLQWTKSSYSNGSGGECLECAQAETEIFIRDSKSIHRPAISMHAASWQAFIDSLLARHCAT</sequence>